<dbReference type="InterPro" id="IPR006311">
    <property type="entry name" value="TAT_signal"/>
</dbReference>
<evidence type="ECO:0000313" key="1">
    <source>
        <dbReference type="EMBL" id="MBE1536537.1"/>
    </source>
</evidence>
<keyword evidence="2" id="KW-1185">Reference proteome</keyword>
<dbReference type="EMBL" id="JADBDZ010000001">
    <property type="protein sequence ID" value="MBE1536537.1"/>
    <property type="molecule type" value="Genomic_DNA"/>
</dbReference>
<sequence length="387" mass="41245">MSLDRRKFLYAAAVAGGAAALPGALWRRAFADGPAQPGPSPYGPLRAADANGLHLPEGFGSRVVARSLQRVEGTRYTWHPAPDGGACFPDGDGWIYVSNSEVPVVGGASAVRFDASGGVTSAYRILNGTTLNCAGGGTPWNTWLSCEEHDWGLVFETDPRGEDDAAARPAMGRFKHEAAACDPDRRVVYLTEDQGDGCFYRFVPETWGDLSAGTLQVLVGSGPGAVRWADVPQPEWWWTPTRDQVAGAMRFEGGEGCHYSRGTCYFTTKGDGRVWAYRASAERLEIAYDDDLVSGEPTLTGVDNVTAASSGDLYVAEDGGNMEINIITPDGIVAPVLRVAGHAESEITGPAFSPDGSRLYFSSQRGESGFIGGTDGRTYEVAGPFRR</sequence>
<organism evidence="1 2">
    <name type="scientific">Actinomadura algeriensis</name>
    <dbReference type="NCBI Taxonomy" id="1679523"/>
    <lineage>
        <taxon>Bacteria</taxon>
        <taxon>Bacillati</taxon>
        <taxon>Actinomycetota</taxon>
        <taxon>Actinomycetes</taxon>
        <taxon>Streptosporangiales</taxon>
        <taxon>Thermomonosporaceae</taxon>
        <taxon>Actinomadura</taxon>
    </lineage>
</organism>
<comment type="caution">
    <text evidence="1">The sequence shown here is derived from an EMBL/GenBank/DDBJ whole genome shotgun (WGS) entry which is preliminary data.</text>
</comment>
<dbReference type="InterPro" id="IPR008557">
    <property type="entry name" value="PhoX"/>
</dbReference>
<dbReference type="NCBIfam" id="TIGR01409">
    <property type="entry name" value="TAT_signal_seq"/>
    <property type="match status" value="1"/>
</dbReference>
<reference evidence="1 2" key="1">
    <citation type="submission" date="2020-10" db="EMBL/GenBank/DDBJ databases">
        <title>Sequencing the genomes of 1000 actinobacteria strains.</title>
        <authorList>
            <person name="Klenk H.-P."/>
        </authorList>
    </citation>
    <scope>NUCLEOTIDE SEQUENCE [LARGE SCALE GENOMIC DNA]</scope>
    <source>
        <strain evidence="1 2">DSM 46744</strain>
    </source>
</reference>
<proteinExistence type="predicted"/>
<dbReference type="PANTHER" id="PTHR35399:SF4">
    <property type="entry name" value="MEMBRANE PROTEIN"/>
    <property type="match status" value="1"/>
</dbReference>
<dbReference type="PANTHER" id="PTHR35399">
    <property type="entry name" value="SLR8030 PROTEIN"/>
    <property type="match status" value="1"/>
</dbReference>
<dbReference type="PROSITE" id="PS51318">
    <property type="entry name" value="TAT"/>
    <property type="match status" value="1"/>
</dbReference>
<evidence type="ECO:0000313" key="2">
    <source>
        <dbReference type="Proteomes" id="UP000627838"/>
    </source>
</evidence>
<name>A0ABR9K123_9ACTN</name>
<dbReference type="Pfam" id="PF05787">
    <property type="entry name" value="PhoX"/>
    <property type="match status" value="1"/>
</dbReference>
<dbReference type="SUPFAM" id="SSF63825">
    <property type="entry name" value="YWTD domain"/>
    <property type="match status" value="1"/>
</dbReference>
<accession>A0ABR9K123</accession>
<protein>
    <submittedName>
        <fullName evidence="1">Secreted PhoX family phosphatase</fullName>
    </submittedName>
</protein>
<gene>
    <name evidence="1" type="ORF">H4W34_006370</name>
</gene>
<dbReference type="InterPro" id="IPR019546">
    <property type="entry name" value="TAT_signal_bac_arc"/>
</dbReference>
<dbReference type="Proteomes" id="UP000627838">
    <property type="component" value="Unassembled WGS sequence"/>
</dbReference>
<dbReference type="RefSeq" id="WP_192762559.1">
    <property type="nucleotide sequence ID" value="NZ_JADBDZ010000001.1"/>
</dbReference>